<evidence type="ECO:0000256" key="2">
    <source>
        <dbReference type="SAM" id="Phobius"/>
    </source>
</evidence>
<feature type="transmembrane region" description="Helical" evidence="2">
    <location>
        <begin position="49"/>
        <end position="67"/>
    </location>
</feature>
<protein>
    <submittedName>
        <fullName evidence="3">Uncharacterized protein</fullName>
    </submittedName>
</protein>
<dbReference type="STRING" id="1316194.A0A1Q5UBP6"/>
<evidence type="ECO:0000313" key="4">
    <source>
        <dbReference type="Proteomes" id="UP000186955"/>
    </source>
</evidence>
<dbReference type="AlphaFoldDB" id="A0A1Q5UBP6"/>
<feature type="compositionally biased region" description="Polar residues" evidence="1">
    <location>
        <begin position="100"/>
        <end position="125"/>
    </location>
</feature>
<dbReference type="EMBL" id="MNBE01000436">
    <property type="protein sequence ID" value="OKP09902.1"/>
    <property type="molecule type" value="Genomic_DNA"/>
</dbReference>
<evidence type="ECO:0000313" key="3">
    <source>
        <dbReference type="EMBL" id="OKP09902.1"/>
    </source>
</evidence>
<dbReference type="Proteomes" id="UP000186955">
    <property type="component" value="Unassembled WGS sequence"/>
</dbReference>
<comment type="caution">
    <text evidence="3">The sequence shown here is derived from an EMBL/GenBank/DDBJ whole genome shotgun (WGS) entry which is preliminary data.</text>
</comment>
<feature type="region of interest" description="Disordered" evidence="1">
    <location>
        <begin position="93"/>
        <end position="136"/>
    </location>
</feature>
<gene>
    <name evidence="3" type="ORF">PENSUB_4708</name>
</gene>
<proteinExistence type="predicted"/>
<keyword evidence="2" id="KW-0812">Transmembrane</keyword>
<keyword evidence="4" id="KW-1185">Reference proteome</keyword>
<accession>A0A1Q5UBP6</accession>
<sequence>MNISGRKIWSEPLQGFCSFNSFMTQVFVIQRCWFASDRTRLLVNFVPRWIIVFVIIALYLRLSYILLRTQRLLESSEHDTTIILSGYRIGRQNNSEHTDVQSGSYAHTSESKMATATVQRHPQSSKLKKVSAETPV</sequence>
<keyword evidence="2" id="KW-0472">Membrane</keyword>
<reference evidence="3 4" key="1">
    <citation type="submission" date="2016-10" db="EMBL/GenBank/DDBJ databases">
        <title>Genome sequence of the ascomycete fungus Penicillium subrubescens.</title>
        <authorList>
            <person name="De Vries R.P."/>
            <person name="Peng M."/>
            <person name="Dilokpimol A."/>
            <person name="Hilden K."/>
            <person name="Makela M.R."/>
            <person name="Grigoriev I."/>
            <person name="Riley R."/>
            <person name="Granchi Z."/>
        </authorList>
    </citation>
    <scope>NUCLEOTIDE SEQUENCE [LARGE SCALE GENOMIC DNA]</scope>
    <source>
        <strain evidence="3 4">CBS 132785</strain>
    </source>
</reference>
<name>A0A1Q5UBP6_9EURO</name>
<organism evidence="3 4">
    <name type="scientific">Penicillium subrubescens</name>
    <dbReference type="NCBI Taxonomy" id="1316194"/>
    <lineage>
        <taxon>Eukaryota</taxon>
        <taxon>Fungi</taxon>
        <taxon>Dikarya</taxon>
        <taxon>Ascomycota</taxon>
        <taxon>Pezizomycotina</taxon>
        <taxon>Eurotiomycetes</taxon>
        <taxon>Eurotiomycetidae</taxon>
        <taxon>Eurotiales</taxon>
        <taxon>Aspergillaceae</taxon>
        <taxon>Penicillium</taxon>
    </lineage>
</organism>
<keyword evidence="2" id="KW-1133">Transmembrane helix</keyword>
<evidence type="ECO:0000256" key="1">
    <source>
        <dbReference type="SAM" id="MobiDB-lite"/>
    </source>
</evidence>